<reference evidence="1" key="1">
    <citation type="submission" date="2023-03" db="EMBL/GenBank/DDBJ databases">
        <title>Massive genome expansion in bonnet fungi (Mycena s.s.) driven by repeated elements and novel gene families across ecological guilds.</title>
        <authorList>
            <consortium name="Lawrence Berkeley National Laboratory"/>
            <person name="Harder C.B."/>
            <person name="Miyauchi S."/>
            <person name="Viragh M."/>
            <person name="Kuo A."/>
            <person name="Thoen E."/>
            <person name="Andreopoulos B."/>
            <person name="Lu D."/>
            <person name="Skrede I."/>
            <person name="Drula E."/>
            <person name="Henrissat B."/>
            <person name="Morin E."/>
            <person name="Kohler A."/>
            <person name="Barry K."/>
            <person name="LaButti K."/>
            <person name="Morin E."/>
            <person name="Salamov A."/>
            <person name="Lipzen A."/>
            <person name="Mereny Z."/>
            <person name="Hegedus B."/>
            <person name="Baldrian P."/>
            <person name="Stursova M."/>
            <person name="Weitz H."/>
            <person name="Taylor A."/>
            <person name="Grigoriev I.V."/>
            <person name="Nagy L.G."/>
            <person name="Martin F."/>
            <person name="Kauserud H."/>
        </authorList>
    </citation>
    <scope>NUCLEOTIDE SEQUENCE</scope>
    <source>
        <strain evidence="1">9144</strain>
    </source>
</reference>
<dbReference type="AlphaFoldDB" id="A0AAD6V3A6"/>
<gene>
    <name evidence="1" type="ORF">GGX14DRAFT_374116</name>
</gene>
<evidence type="ECO:0000313" key="2">
    <source>
        <dbReference type="Proteomes" id="UP001219525"/>
    </source>
</evidence>
<dbReference type="EMBL" id="JARJCW010000072">
    <property type="protein sequence ID" value="KAJ7198563.1"/>
    <property type="molecule type" value="Genomic_DNA"/>
</dbReference>
<proteinExistence type="predicted"/>
<name>A0AAD6V3A6_9AGAR</name>
<sequence length="123" mass="14424">MVIQLRLFSAASLQSSLRTTLNGRTFTAVYLVVFWELIDAYQNRSITHSGRVIMVLRAYFFLERWRTFIDVAGYDRFRYFLSPQCADILRMIIQGYLSLLIVYRDYLPGNNMPLLPWALSSEP</sequence>
<evidence type="ECO:0000313" key="1">
    <source>
        <dbReference type="EMBL" id="KAJ7198563.1"/>
    </source>
</evidence>
<comment type="caution">
    <text evidence="1">The sequence shown here is derived from an EMBL/GenBank/DDBJ whole genome shotgun (WGS) entry which is preliminary data.</text>
</comment>
<protein>
    <submittedName>
        <fullName evidence="1">Uncharacterized protein</fullName>
    </submittedName>
</protein>
<organism evidence="1 2">
    <name type="scientific">Mycena pura</name>
    <dbReference type="NCBI Taxonomy" id="153505"/>
    <lineage>
        <taxon>Eukaryota</taxon>
        <taxon>Fungi</taxon>
        <taxon>Dikarya</taxon>
        <taxon>Basidiomycota</taxon>
        <taxon>Agaricomycotina</taxon>
        <taxon>Agaricomycetes</taxon>
        <taxon>Agaricomycetidae</taxon>
        <taxon>Agaricales</taxon>
        <taxon>Marasmiineae</taxon>
        <taxon>Mycenaceae</taxon>
        <taxon>Mycena</taxon>
    </lineage>
</organism>
<dbReference type="Proteomes" id="UP001219525">
    <property type="component" value="Unassembled WGS sequence"/>
</dbReference>
<accession>A0AAD6V3A6</accession>
<keyword evidence="2" id="KW-1185">Reference proteome</keyword>